<dbReference type="Proteomes" id="UP000092573">
    <property type="component" value="Chromosome"/>
</dbReference>
<keyword evidence="3" id="KW-1185">Reference proteome</keyword>
<reference evidence="2 3" key="1">
    <citation type="submission" date="2016-01" db="EMBL/GenBank/DDBJ databases">
        <title>Complete Genome Sequence of Paenibacillus yonginensis DCY84, a novel Plant Growth-Promoting Bacteria with Elicitation of Induced Systemic Resistance.</title>
        <authorList>
            <person name="Kim Y.J."/>
            <person name="Yang D.C."/>
            <person name="Sukweenadhi J."/>
        </authorList>
    </citation>
    <scope>NUCLEOTIDE SEQUENCE [LARGE SCALE GENOMIC DNA]</scope>
    <source>
        <strain evidence="2 3">DCY84</strain>
    </source>
</reference>
<dbReference type="KEGG" id="pyg:AWM70_13175"/>
<evidence type="ECO:0000313" key="2">
    <source>
        <dbReference type="EMBL" id="ANS75442.1"/>
    </source>
</evidence>
<name>A0A1B1N1Y2_9BACL</name>
<accession>A0A1B1N1Y2</accession>
<evidence type="ECO:0000256" key="1">
    <source>
        <dbReference type="SAM" id="MobiDB-lite"/>
    </source>
</evidence>
<sequence length="60" mass="6911">MNMQAHNRSLAAVNAKKPPLTRRLFGLIVDDRPIESFSRLHQERTADDYQKDKQNKDSAS</sequence>
<dbReference type="AlphaFoldDB" id="A0A1B1N1Y2"/>
<feature type="region of interest" description="Disordered" evidence="1">
    <location>
        <begin position="37"/>
        <end position="60"/>
    </location>
</feature>
<evidence type="ECO:0000313" key="3">
    <source>
        <dbReference type="Proteomes" id="UP000092573"/>
    </source>
</evidence>
<gene>
    <name evidence="2" type="ORF">AWM70_13175</name>
</gene>
<dbReference type="EMBL" id="CP014167">
    <property type="protein sequence ID" value="ANS75442.1"/>
    <property type="molecule type" value="Genomic_DNA"/>
</dbReference>
<protein>
    <submittedName>
        <fullName evidence="2">Uncharacterized protein</fullName>
    </submittedName>
</protein>
<organism evidence="2 3">
    <name type="scientific">Paenibacillus yonginensis</name>
    <dbReference type="NCBI Taxonomy" id="1462996"/>
    <lineage>
        <taxon>Bacteria</taxon>
        <taxon>Bacillati</taxon>
        <taxon>Bacillota</taxon>
        <taxon>Bacilli</taxon>
        <taxon>Bacillales</taxon>
        <taxon>Paenibacillaceae</taxon>
        <taxon>Paenibacillus</taxon>
    </lineage>
</organism>
<proteinExistence type="predicted"/>